<sequence>MARRKGLRFGAATRAKAPEASREKREVRSAVSREVVRTAIDELDNSDDPLGENDDAPWDEPAHVVLKQARGHRGGKKVAARAALQGREGAPFAEGTSRAARQDREGRPFAEFQGLCLLCAQPGHRAGDCTIGPVCLRCGEVGHISRECPQLRPPRPRSPMDVDVEPSRKRVYDDGRGRRADVGASGHRAHAPVEH</sequence>
<keyword evidence="1" id="KW-0863">Zinc-finger</keyword>
<feature type="compositionally biased region" description="Basic and acidic residues" evidence="2">
    <location>
        <begin position="16"/>
        <end position="28"/>
    </location>
</feature>
<feature type="compositionally biased region" description="Acidic residues" evidence="2">
    <location>
        <begin position="41"/>
        <end position="58"/>
    </location>
</feature>
<name>A0AAD8QGR0_LOLMU</name>
<dbReference type="EMBL" id="JAUUTY010000317">
    <property type="protein sequence ID" value="KAK1602050.1"/>
    <property type="molecule type" value="Genomic_DNA"/>
</dbReference>
<evidence type="ECO:0000259" key="3">
    <source>
        <dbReference type="PROSITE" id="PS50158"/>
    </source>
</evidence>
<feature type="region of interest" description="Disordered" evidence="2">
    <location>
        <begin position="40"/>
        <end position="59"/>
    </location>
</feature>
<organism evidence="4 5">
    <name type="scientific">Lolium multiflorum</name>
    <name type="common">Italian ryegrass</name>
    <name type="synonym">Lolium perenne subsp. multiflorum</name>
    <dbReference type="NCBI Taxonomy" id="4521"/>
    <lineage>
        <taxon>Eukaryota</taxon>
        <taxon>Viridiplantae</taxon>
        <taxon>Streptophyta</taxon>
        <taxon>Embryophyta</taxon>
        <taxon>Tracheophyta</taxon>
        <taxon>Spermatophyta</taxon>
        <taxon>Magnoliopsida</taxon>
        <taxon>Liliopsida</taxon>
        <taxon>Poales</taxon>
        <taxon>Poaceae</taxon>
        <taxon>BOP clade</taxon>
        <taxon>Pooideae</taxon>
        <taxon>Poodae</taxon>
        <taxon>Poeae</taxon>
        <taxon>Poeae Chloroplast Group 2 (Poeae type)</taxon>
        <taxon>Loliodinae</taxon>
        <taxon>Loliinae</taxon>
        <taxon>Lolium</taxon>
    </lineage>
</organism>
<keyword evidence="1" id="KW-0862">Zinc</keyword>
<keyword evidence="1" id="KW-0479">Metal-binding</keyword>
<evidence type="ECO:0000256" key="2">
    <source>
        <dbReference type="SAM" id="MobiDB-lite"/>
    </source>
</evidence>
<feature type="domain" description="CCHC-type" evidence="3">
    <location>
        <begin position="135"/>
        <end position="150"/>
    </location>
</feature>
<accession>A0AAD8QGR0</accession>
<protein>
    <recommendedName>
        <fullName evidence="3">CCHC-type domain-containing protein</fullName>
    </recommendedName>
</protein>
<evidence type="ECO:0000313" key="4">
    <source>
        <dbReference type="EMBL" id="KAK1602050.1"/>
    </source>
</evidence>
<dbReference type="InterPro" id="IPR036875">
    <property type="entry name" value="Znf_CCHC_sf"/>
</dbReference>
<dbReference type="GO" id="GO:0003676">
    <property type="term" value="F:nucleic acid binding"/>
    <property type="evidence" value="ECO:0007669"/>
    <property type="project" value="InterPro"/>
</dbReference>
<keyword evidence="5" id="KW-1185">Reference proteome</keyword>
<comment type="caution">
    <text evidence="4">The sequence shown here is derived from an EMBL/GenBank/DDBJ whole genome shotgun (WGS) entry which is preliminary data.</text>
</comment>
<dbReference type="PROSITE" id="PS50158">
    <property type="entry name" value="ZF_CCHC"/>
    <property type="match status" value="1"/>
</dbReference>
<dbReference type="Proteomes" id="UP001231189">
    <property type="component" value="Unassembled WGS sequence"/>
</dbReference>
<evidence type="ECO:0000256" key="1">
    <source>
        <dbReference type="PROSITE-ProRule" id="PRU00047"/>
    </source>
</evidence>
<proteinExistence type="predicted"/>
<dbReference type="GO" id="GO:0008270">
    <property type="term" value="F:zinc ion binding"/>
    <property type="evidence" value="ECO:0007669"/>
    <property type="project" value="UniProtKB-KW"/>
</dbReference>
<feature type="region of interest" description="Disordered" evidence="2">
    <location>
        <begin position="146"/>
        <end position="195"/>
    </location>
</feature>
<dbReference type="SUPFAM" id="SSF57756">
    <property type="entry name" value="Retrovirus zinc finger-like domains"/>
    <property type="match status" value="1"/>
</dbReference>
<feature type="compositionally biased region" description="Basic and acidic residues" evidence="2">
    <location>
        <begin position="165"/>
        <end position="181"/>
    </location>
</feature>
<dbReference type="SMART" id="SM00343">
    <property type="entry name" value="ZnF_C2HC"/>
    <property type="match status" value="2"/>
</dbReference>
<evidence type="ECO:0000313" key="5">
    <source>
        <dbReference type="Proteomes" id="UP001231189"/>
    </source>
</evidence>
<dbReference type="AlphaFoldDB" id="A0AAD8QGR0"/>
<reference evidence="4" key="1">
    <citation type="submission" date="2023-07" db="EMBL/GenBank/DDBJ databases">
        <title>A chromosome-level genome assembly of Lolium multiflorum.</title>
        <authorList>
            <person name="Chen Y."/>
            <person name="Copetti D."/>
            <person name="Kolliker R."/>
            <person name="Studer B."/>
        </authorList>
    </citation>
    <scope>NUCLEOTIDE SEQUENCE</scope>
    <source>
        <strain evidence="4">02402/16</strain>
        <tissue evidence="4">Leaf</tissue>
    </source>
</reference>
<gene>
    <name evidence="4" type="ORF">QYE76_027208</name>
</gene>
<feature type="region of interest" description="Disordered" evidence="2">
    <location>
        <begin position="1"/>
        <end position="29"/>
    </location>
</feature>
<dbReference type="Gene3D" id="4.10.60.10">
    <property type="entry name" value="Zinc finger, CCHC-type"/>
    <property type="match status" value="1"/>
</dbReference>
<dbReference type="Pfam" id="PF00098">
    <property type="entry name" value="zf-CCHC"/>
    <property type="match status" value="1"/>
</dbReference>
<dbReference type="InterPro" id="IPR001878">
    <property type="entry name" value="Znf_CCHC"/>
</dbReference>